<accession>A0ABV0M2H6</accession>
<dbReference type="EMBL" id="JBEAAL010000008">
    <property type="protein sequence ID" value="MEQ1406057.1"/>
    <property type="molecule type" value="Genomic_DNA"/>
</dbReference>
<sequence>MIRFEKKADPQPTREKDDPLEQLREIAPEEPKKPATNGTRRRARQQAEDDRLI</sequence>
<organism evidence="2 3">
    <name type="scientific">Neorhizobium phenanthreniclasticum</name>
    <dbReference type="NCBI Taxonomy" id="3157917"/>
    <lineage>
        <taxon>Bacteria</taxon>
        <taxon>Pseudomonadati</taxon>
        <taxon>Pseudomonadota</taxon>
        <taxon>Alphaproteobacteria</taxon>
        <taxon>Hyphomicrobiales</taxon>
        <taxon>Rhizobiaceae</taxon>
        <taxon>Rhizobium/Agrobacterium group</taxon>
        <taxon>Neorhizobium</taxon>
    </lineage>
</organism>
<evidence type="ECO:0000313" key="3">
    <source>
        <dbReference type="Proteomes" id="UP001496627"/>
    </source>
</evidence>
<name>A0ABV0M2H6_9HYPH</name>
<gene>
    <name evidence="2" type="ORF">ABK249_14025</name>
</gene>
<protein>
    <submittedName>
        <fullName evidence="2">Uncharacterized protein</fullName>
    </submittedName>
</protein>
<dbReference type="Proteomes" id="UP001496627">
    <property type="component" value="Unassembled WGS sequence"/>
</dbReference>
<reference evidence="2 3" key="1">
    <citation type="submission" date="2024-05" db="EMBL/GenBank/DDBJ databases">
        <title>Neorhizobium sp. Rsf11, a plant growth promoting and heavy metal resistant PAH-degrader.</title>
        <authorList>
            <person name="Golubev S.N."/>
            <person name="Muratova A.Y."/>
            <person name="Markelova M.I."/>
        </authorList>
    </citation>
    <scope>NUCLEOTIDE SEQUENCE [LARGE SCALE GENOMIC DNA]</scope>
    <source>
        <strain evidence="2 3">Rsf11</strain>
    </source>
</reference>
<feature type="compositionally biased region" description="Basic and acidic residues" evidence="1">
    <location>
        <begin position="1"/>
        <end position="33"/>
    </location>
</feature>
<keyword evidence="3" id="KW-1185">Reference proteome</keyword>
<feature type="region of interest" description="Disordered" evidence="1">
    <location>
        <begin position="1"/>
        <end position="53"/>
    </location>
</feature>
<comment type="caution">
    <text evidence="2">The sequence shown here is derived from an EMBL/GenBank/DDBJ whole genome shotgun (WGS) entry which is preliminary data.</text>
</comment>
<evidence type="ECO:0000256" key="1">
    <source>
        <dbReference type="SAM" id="MobiDB-lite"/>
    </source>
</evidence>
<evidence type="ECO:0000313" key="2">
    <source>
        <dbReference type="EMBL" id="MEQ1406057.1"/>
    </source>
</evidence>
<dbReference type="RefSeq" id="WP_227704202.1">
    <property type="nucleotide sequence ID" value="NZ_JBEAAL010000008.1"/>
</dbReference>
<proteinExistence type="predicted"/>